<dbReference type="PROSITE" id="PS51324">
    <property type="entry name" value="ERV_ALR"/>
    <property type="match status" value="1"/>
</dbReference>
<organism evidence="8">
    <name type="scientific">viral metagenome</name>
    <dbReference type="NCBI Taxonomy" id="1070528"/>
    <lineage>
        <taxon>unclassified sequences</taxon>
        <taxon>metagenomes</taxon>
        <taxon>organismal metagenomes</taxon>
    </lineage>
</organism>
<evidence type="ECO:0000256" key="2">
    <source>
        <dbReference type="ARBA" id="ARBA00012512"/>
    </source>
</evidence>
<dbReference type="InterPro" id="IPR017905">
    <property type="entry name" value="ERV/ALR_sulphydryl_oxidase"/>
</dbReference>
<keyword evidence="5" id="KW-0560">Oxidoreductase</keyword>
<evidence type="ECO:0000256" key="5">
    <source>
        <dbReference type="ARBA" id="ARBA00023002"/>
    </source>
</evidence>
<evidence type="ECO:0000256" key="6">
    <source>
        <dbReference type="ARBA" id="ARBA00023157"/>
    </source>
</evidence>
<evidence type="ECO:0000256" key="1">
    <source>
        <dbReference type="ARBA" id="ARBA00001974"/>
    </source>
</evidence>
<keyword evidence="4" id="KW-0274">FAD</keyword>
<reference evidence="8" key="1">
    <citation type="journal article" date="2020" name="Nature">
        <title>Giant virus diversity and host interactions through global metagenomics.</title>
        <authorList>
            <person name="Schulz F."/>
            <person name="Roux S."/>
            <person name="Paez-Espino D."/>
            <person name="Jungbluth S."/>
            <person name="Walsh D.A."/>
            <person name="Denef V.J."/>
            <person name="McMahon K.D."/>
            <person name="Konstantinidis K.T."/>
            <person name="Eloe-Fadrosh E.A."/>
            <person name="Kyrpides N.C."/>
            <person name="Woyke T."/>
        </authorList>
    </citation>
    <scope>NUCLEOTIDE SEQUENCE</scope>
    <source>
        <strain evidence="8">GVMAG-M-3300023184-184</strain>
    </source>
</reference>
<keyword evidence="3" id="KW-0285">Flavoprotein</keyword>
<evidence type="ECO:0000313" key="8">
    <source>
        <dbReference type="EMBL" id="QHT86129.1"/>
    </source>
</evidence>
<dbReference type="InterPro" id="IPR036774">
    <property type="entry name" value="ERV/ALR_sulphydryl_oxid_sf"/>
</dbReference>
<dbReference type="EC" id="1.8.3.2" evidence="2"/>
<dbReference type="EMBL" id="MN740058">
    <property type="protein sequence ID" value="QHT86129.1"/>
    <property type="molecule type" value="Genomic_DNA"/>
</dbReference>
<dbReference type="AlphaFoldDB" id="A0A6C0I033"/>
<evidence type="ECO:0000259" key="7">
    <source>
        <dbReference type="PROSITE" id="PS51324"/>
    </source>
</evidence>
<dbReference type="Gene3D" id="1.20.120.310">
    <property type="entry name" value="ERV/ALR sulfhydryl oxidase domain"/>
    <property type="match status" value="1"/>
</dbReference>
<name>A0A6C0I033_9ZZZZ</name>
<accession>A0A6C0I033</accession>
<comment type="cofactor">
    <cofactor evidence="1">
        <name>FAD</name>
        <dbReference type="ChEBI" id="CHEBI:57692"/>
    </cofactor>
</comment>
<protein>
    <recommendedName>
        <fullName evidence="2">thiol oxidase</fullName>
        <ecNumber evidence="2">1.8.3.2</ecNumber>
    </recommendedName>
</protein>
<evidence type="ECO:0000256" key="3">
    <source>
        <dbReference type="ARBA" id="ARBA00022630"/>
    </source>
</evidence>
<feature type="domain" description="ERV/ALR sulfhydryl oxidase" evidence="7">
    <location>
        <begin position="44"/>
        <end position="148"/>
    </location>
</feature>
<evidence type="ECO:0000256" key="4">
    <source>
        <dbReference type="ARBA" id="ARBA00022827"/>
    </source>
</evidence>
<dbReference type="GO" id="GO:0016972">
    <property type="term" value="F:thiol oxidase activity"/>
    <property type="evidence" value="ECO:0007669"/>
    <property type="project" value="UniProtKB-EC"/>
</dbReference>
<dbReference type="Pfam" id="PF04777">
    <property type="entry name" value="Evr1_Alr"/>
    <property type="match status" value="1"/>
</dbReference>
<proteinExistence type="predicted"/>
<sequence length="200" mass="23515">MRLYSNNSIASNNSVKQPVMIMSMFRTQPPKNIQQNQPIIESLNKPNPIAKVKWGPPVWYLFHTLSVKIKDSEFKYIRTELLNNTYAICCNLPCPDCANHAKTYLDGINFNSIQTKEDYKRMMFNFHNSVNKRKGYPQFSYDEIDTKYSLAITKNIIQNFMMHFQDRNRSIKLIASDLHRSQLSVLLKQWFNSVIYSFDP</sequence>
<dbReference type="SUPFAM" id="SSF69000">
    <property type="entry name" value="FAD-dependent thiol oxidase"/>
    <property type="match status" value="1"/>
</dbReference>
<keyword evidence="6" id="KW-1015">Disulfide bond</keyword>